<reference evidence="1 2" key="1">
    <citation type="submission" date="2024-02" db="EMBL/GenBank/DDBJ databases">
        <title>A nitrogen-fixing paenibacillus bacterium.</title>
        <authorList>
            <person name="Zhang W.L."/>
            <person name="Chen S.F."/>
        </authorList>
    </citation>
    <scope>NUCLEOTIDE SEQUENCE [LARGE SCALE GENOMIC DNA]</scope>
    <source>
        <strain evidence="1 2">M1</strain>
    </source>
</reference>
<sequence>MKGADELKSWIFAGKSDKRDLLLYMCKVLSGAGRKALLVDMTDGRKYRILTGNGKPALPVTEFGGFDIADGIGAADTASYDFCLYDTEMLQFGSCGLWERADAVLWVTTYDRYEVECSAQWFGHLLNRWPQLANMAVRPVFVRTLDSFLTADYILGYMEELPIRWNRDYIKIPWSESNEALQMENEHAQTISIGRISRAYKNALLTLVADLAGWSAPETKRALRHAERRRA</sequence>
<dbReference type="RefSeq" id="WP_331847486.1">
    <property type="nucleotide sequence ID" value="NZ_JAZHPZ010000007.1"/>
</dbReference>
<gene>
    <name evidence="1" type="ORF">V3851_15630</name>
</gene>
<dbReference type="EMBL" id="JAZHPZ010000007">
    <property type="protein sequence ID" value="MEF2967268.1"/>
    <property type="molecule type" value="Genomic_DNA"/>
</dbReference>
<evidence type="ECO:0000313" key="2">
    <source>
        <dbReference type="Proteomes" id="UP001306950"/>
    </source>
</evidence>
<name>A0ABU7VU54_9BACL</name>
<organism evidence="1 2">
    <name type="scientific">Paenibacillus haidiansis</name>
    <dbReference type="NCBI Taxonomy" id="1574488"/>
    <lineage>
        <taxon>Bacteria</taxon>
        <taxon>Bacillati</taxon>
        <taxon>Bacillota</taxon>
        <taxon>Bacilli</taxon>
        <taxon>Bacillales</taxon>
        <taxon>Paenibacillaceae</taxon>
        <taxon>Paenibacillus</taxon>
    </lineage>
</organism>
<keyword evidence="2" id="KW-1185">Reference proteome</keyword>
<dbReference type="Proteomes" id="UP001306950">
    <property type="component" value="Unassembled WGS sequence"/>
</dbReference>
<proteinExistence type="predicted"/>
<comment type="caution">
    <text evidence="1">The sequence shown here is derived from an EMBL/GenBank/DDBJ whole genome shotgun (WGS) entry which is preliminary data.</text>
</comment>
<protein>
    <submittedName>
        <fullName evidence="1">Uncharacterized protein</fullName>
    </submittedName>
</protein>
<accession>A0ABU7VU54</accession>
<evidence type="ECO:0000313" key="1">
    <source>
        <dbReference type="EMBL" id="MEF2967268.1"/>
    </source>
</evidence>